<comment type="similarity">
    <text evidence="2 7">Belongs to the derlin family.</text>
</comment>
<dbReference type="PANTHER" id="PTHR11009">
    <property type="entry name" value="DER1-LIKE PROTEIN, DERLIN"/>
    <property type="match status" value="1"/>
</dbReference>
<accession>A0A084AWR2</accession>
<feature type="transmembrane region" description="Helical" evidence="7">
    <location>
        <begin position="124"/>
        <end position="141"/>
    </location>
</feature>
<evidence type="ECO:0000313" key="9">
    <source>
        <dbReference type="EMBL" id="KEY69741.1"/>
    </source>
</evidence>
<evidence type="ECO:0000256" key="8">
    <source>
        <dbReference type="SAM" id="MobiDB-lite"/>
    </source>
</evidence>
<comment type="subcellular location">
    <subcellularLocation>
        <location evidence="1 7">Endoplasmic reticulum membrane</location>
        <topology evidence="1 7">Multi-pass membrane protein</topology>
    </subcellularLocation>
</comment>
<feature type="region of interest" description="Disordered" evidence="8">
    <location>
        <begin position="231"/>
        <end position="269"/>
    </location>
</feature>
<evidence type="ECO:0000256" key="4">
    <source>
        <dbReference type="ARBA" id="ARBA00022824"/>
    </source>
</evidence>
<dbReference type="GO" id="GO:0005789">
    <property type="term" value="C:endoplasmic reticulum membrane"/>
    <property type="evidence" value="ECO:0007669"/>
    <property type="project" value="UniProtKB-SubCell"/>
</dbReference>
<comment type="function">
    <text evidence="7">May be involved in the degradation of misfolded endoplasmic reticulum (ER) luminal proteins.</text>
</comment>
<keyword evidence="4 7" id="KW-0256">Endoplasmic reticulum</keyword>
<keyword evidence="3 7" id="KW-0812">Transmembrane</keyword>
<dbReference type="GO" id="GO:0006950">
    <property type="term" value="P:response to stress"/>
    <property type="evidence" value="ECO:0007669"/>
    <property type="project" value="UniProtKB-ARBA"/>
</dbReference>
<feature type="compositionally biased region" description="Low complexity" evidence="8">
    <location>
        <begin position="240"/>
        <end position="253"/>
    </location>
</feature>
<keyword evidence="5 7" id="KW-1133">Transmembrane helix</keyword>
<name>A0A084AWR2_STACB</name>
<keyword evidence="10" id="KW-1185">Reference proteome</keyword>
<feature type="transmembrane region" description="Helical" evidence="7">
    <location>
        <begin position="100"/>
        <end position="118"/>
    </location>
</feature>
<dbReference type="Pfam" id="PF04511">
    <property type="entry name" value="DER1"/>
    <property type="match status" value="1"/>
</dbReference>
<dbReference type="InterPro" id="IPR007599">
    <property type="entry name" value="DER1"/>
</dbReference>
<reference evidence="9 10" key="1">
    <citation type="journal article" date="2014" name="BMC Genomics">
        <title>Comparative genome sequencing reveals chemotype-specific gene clusters in the toxigenic black mold Stachybotrys.</title>
        <authorList>
            <person name="Semeiks J."/>
            <person name="Borek D."/>
            <person name="Otwinowski Z."/>
            <person name="Grishin N.V."/>
        </authorList>
    </citation>
    <scope>NUCLEOTIDE SEQUENCE [LARGE SCALE GENOMIC DNA]</scope>
    <source>
        <strain evidence="10">CBS 109288 / IBT 7711</strain>
    </source>
</reference>
<protein>
    <recommendedName>
        <fullName evidence="7">Derlin</fullName>
    </recommendedName>
</protein>
<gene>
    <name evidence="9" type="ORF">S7711_03722</name>
</gene>
<proteinExistence type="inferred from homology"/>
<evidence type="ECO:0000256" key="2">
    <source>
        <dbReference type="ARBA" id="ARBA00008917"/>
    </source>
</evidence>
<keyword evidence="6 7" id="KW-0472">Membrane</keyword>
<organism evidence="9 10">
    <name type="scientific">Stachybotrys chartarum (strain CBS 109288 / IBT 7711)</name>
    <name type="common">Toxic black mold</name>
    <name type="synonym">Stilbospora chartarum</name>
    <dbReference type="NCBI Taxonomy" id="1280523"/>
    <lineage>
        <taxon>Eukaryota</taxon>
        <taxon>Fungi</taxon>
        <taxon>Dikarya</taxon>
        <taxon>Ascomycota</taxon>
        <taxon>Pezizomycotina</taxon>
        <taxon>Sordariomycetes</taxon>
        <taxon>Hypocreomycetidae</taxon>
        <taxon>Hypocreales</taxon>
        <taxon>Stachybotryaceae</taxon>
        <taxon>Stachybotrys</taxon>
    </lineage>
</organism>
<evidence type="ECO:0000256" key="1">
    <source>
        <dbReference type="ARBA" id="ARBA00004477"/>
    </source>
</evidence>
<dbReference type="EMBL" id="KL648513">
    <property type="protein sequence ID" value="KEY69741.1"/>
    <property type="molecule type" value="Genomic_DNA"/>
</dbReference>
<dbReference type="HOGENOM" id="CLU_051898_7_0_1"/>
<evidence type="ECO:0000256" key="6">
    <source>
        <dbReference type="ARBA" id="ARBA00023136"/>
    </source>
</evidence>
<dbReference type="OrthoDB" id="19102at2759"/>
<evidence type="ECO:0000256" key="3">
    <source>
        <dbReference type="ARBA" id="ARBA00022692"/>
    </source>
</evidence>
<evidence type="ECO:0000256" key="5">
    <source>
        <dbReference type="ARBA" id="ARBA00022989"/>
    </source>
</evidence>
<sequence>MSTIQENMLDAYWQLPPISRTLATAAIGLSLPVHFGLLYAGWFIHHPYYLWQLPPQVWRLVTSFLITGPKLGLIFDTYLLYQYLSQIEAGHPRFQRREDVAWYLMFISGVILTTDYILSITLDVSNYFYLQGLILALAYTVTQDQRGMKASFYFITIPAQLTPYCMMLLNMLFQGPGMLILQLEGLFAAHLYDFLTRIWPEFGGGRNLLPTPAFMSRLVQTPRILQRAHGTAFRPASADSGRATGRTTGASTGPLPDSWRTRGRGQRLG</sequence>
<dbReference type="Proteomes" id="UP000028045">
    <property type="component" value="Unassembled WGS sequence"/>
</dbReference>
<feature type="transmembrane region" description="Helical" evidence="7">
    <location>
        <begin position="21"/>
        <end position="45"/>
    </location>
</feature>
<evidence type="ECO:0000256" key="7">
    <source>
        <dbReference type="RuleBase" id="RU363059"/>
    </source>
</evidence>
<dbReference type="SUPFAM" id="SSF144091">
    <property type="entry name" value="Rhomboid-like"/>
    <property type="match status" value="1"/>
</dbReference>
<feature type="transmembrane region" description="Helical" evidence="7">
    <location>
        <begin position="153"/>
        <end position="173"/>
    </location>
</feature>
<dbReference type="InterPro" id="IPR035952">
    <property type="entry name" value="Rhomboid-like_sf"/>
</dbReference>
<dbReference type="AlphaFoldDB" id="A0A084AWR2"/>
<feature type="transmembrane region" description="Helical" evidence="7">
    <location>
        <begin position="57"/>
        <end position="79"/>
    </location>
</feature>
<evidence type="ECO:0000313" key="10">
    <source>
        <dbReference type="Proteomes" id="UP000028045"/>
    </source>
</evidence>